<dbReference type="Pfam" id="PF02413">
    <property type="entry name" value="Caudo_TAP"/>
    <property type="match status" value="1"/>
</dbReference>
<reference evidence="1" key="1">
    <citation type="submission" date="2019-02" db="EMBL/GenBank/DDBJ databases">
        <title>Genomic characterization of isolates from hospital effluents in KZN, South Africa.</title>
        <authorList>
            <person name="Ntshobeni N."/>
            <person name="Allam M."/>
            <person name="Ismail A."/>
            <person name="Amoako D."/>
            <person name="Essack S."/>
            <person name="Chenia H."/>
        </authorList>
    </citation>
    <scope>NUCLEOTIDE SEQUENCE</scope>
    <source>
        <strain evidence="1">AFE97_S1</strain>
    </source>
</reference>
<evidence type="ECO:0000313" key="1">
    <source>
        <dbReference type="EMBL" id="MBX6980687.1"/>
    </source>
</evidence>
<accession>A0AAP2NW23</accession>
<dbReference type="RefSeq" id="WP_131679953.1">
    <property type="nucleotide sequence ID" value="NZ_ABFCQQ020000003.1"/>
</dbReference>
<sequence>MYGSNKMNQYFFDGTGFISESETFSAEIESDLKGVWVPQSTYDEFTKTEKLGFKVIQNFNGLPEWKELGAAELKEKEVYIANKCKAKLINHADKIIAPLQDALDLGIALESEKLQLSAWKKYRVILNRVDTSTAPDIVWPVYP</sequence>
<proteinExistence type="predicted"/>
<dbReference type="InterPro" id="IPR051220">
    <property type="entry name" value="TFA_Chaperone"/>
</dbReference>
<dbReference type="EMBL" id="SHDO01000010">
    <property type="protein sequence ID" value="MBX6980687.1"/>
    <property type="molecule type" value="Genomic_DNA"/>
</dbReference>
<gene>
    <name evidence="1" type="ORF">EX242_10485</name>
</gene>
<dbReference type="AlphaFoldDB" id="A0AAP2NW23"/>
<dbReference type="InterPro" id="IPR003458">
    <property type="entry name" value="Phage_T4_Gp38_tail_assem"/>
</dbReference>
<comment type="caution">
    <text evidence="1">The sequence shown here is derived from an EMBL/GenBank/DDBJ whole genome shotgun (WGS) entry which is preliminary data.</text>
</comment>
<name>A0AAP2NW23_PRORE</name>
<dbReference type="Proteomes" id="UP000824410">
    <property type="component" value="Unassembled WGS sequence"/>
</dbReference>
<evidence type="ECO:0000313" key="2">
    <source>
        <dbReference type="Proteomes" id="UP000824410"/>
    </source>
</evidence>
<protein>
    <submittedName>
        <fullName evidence="1">Tail fiber assembly protein</fullName>
    </submittedName>
</protein>
<organism evidence="1 2">
    <name type="scientific">Providencia rettgeri</name>
    <dbReference type="NCBI Taxonomy" id="587"/>
    <lineage>
        <taxon>Bacteria</taxon>
        <taxon>Pseudomonadati</taxon>
        <taxon>Pseudomonadota</taxon>
        <taxon>Gammaproteobacteria</taxon>
        <taxon>Enterobacterales</taxon>
        <taxon>Morganellaceae</taxon>
        <taxon>Providencia</taxon>
    </lineage>
</organism>
<dbReference type="PANTHER" id="PTHR34413">
    <property type="entry name" value="PROPHAGE TAIL FIBER ASSEMBLY PROTEIN HOMOLOG TFAE-RELATED-RELATED"/>
    <property type="match status" value="1"/>
</dbReference>
<dbReference type="PANTHER" id="PTHR34413:SF2">
    <property type="entry name" value="PROPHAGE TAIL FIBER ASSEMBLY PROTEIN HOMOLOG TFAE-RELATED"/>
    <property type="match status" value="1"/>
</dbReference>